<dbReference type="Gene3D" id="3.30.70.270">
    <property type="match status" value="1"/>
</dbReference>
<dbReference type="Gene3D" id="3.30.450.20">
    <property type="entry name" value="PAS domain"/>
    <property type="match status" value="2"/>
</dbReference>
<dbReference type="CDD" id="cd01948">
    <property type="entry name" value="EAL"/>
    <property type="match status" value="1"/>
</dbReference>
<dbReference type="InterPro" id="IPR001633">
    <property type="entry name" value="EAL_dom"/>
</dbReference>
<dbReference type="Pfam" id="PF08447">
    <property type="entry name" value="PAS_3"/>
    <property type="match status" value="1"/>
</dbReference>
<dbReference type="InterPro" id="IPR035965">
    <property type="entry name" value="PAS-like_dom_sf"/>
</dbReference>
<comment type="caution">
    <text evidence="6">The sequence shown here is derived from an EMBL/GenBank/DDBJ whole genome shotgun (WGS) entry which is preliminary data.</text>
</comment>
<dbReference type="PANTHER" id="PTHR44757:SF2">
    <property type="entry name" value="BIOFILM ARCHITECTURE MAINTENANCE PROTEIN MBAA"/>
    <property type="match status" value="1"/>
</dbReference>
<sequence>MPDDVPPPASEPERPDERIEALLSYGPEEFEGDAHLNRLVRVAAAMIGTPIALVSLVGTDRQWFPARIGFDAKHAPRDLAFSGFAIQAPGTALVVEDATKDPRFARNPFVTGEPGLRFYAGAPIVSQEGHALGALCVADTKPRSLTAEQADALLCLADAAAMRLELRRAKRVARGRGRTRPGGPHCPDKASAQKEPGAARQAGIVTLYDVLAVAHSSPTVIWAADASGALTFINQHWQETTGQPNTEALGFGWLEMVHPEDRERVAAEYRKASAECRPYQAEYRLKRAQGGYGWVLDTGAPRPAESGRFLGYVGSVIDITERREAELALARSEAFARSIVGSTADCVKVLDLQGRILFMNEPGLCLMEMDDFAAVEGSDWASLWQEGDDRAMACRAMSEAAQGQTSRFRLHCPTAKGTPKWWDVVVTPMRGANGEVERLLSISRDVTEQHLAEARIHQLAYQDELTGLGNRRFFKERAEQRLAACRPGENFALYCLDLDHFKRVNDTFGHPAGDVLLQEAARRLKSCLADGDVVARMSGDEFTILQTGLDTAEDAERLAQRVVRSLAEPFLIGERLVTVGVSVGVAHGPQDGSTLADLWRRADIALYQAKAAGRNTFRFFQPTLDDVLRREEEMRAGLRSALENAEFELFFQPIVSLESGDVAVFETLLRWRHPREGLISPEEFIPLAEETGLIVPIGEWVLRSACREALKWPEHVRLAVNLSPRQLQSSDLVGTISSVLQDAGLRPERLEVEITETALLQDDEASLAVLHAIRALGVRISLDDFGTGFSSLSHVFRYPFDKLKIDRSFTAGLPDKMEAQALIRAIACMGRDLGIEVVAEGVETETQARSVRALGCTAGQGFLFGRPVAAADVQLGGRGRVQASSGPKRL</sequence>
<dbReference type="SMART" id="SM00065">
    <property type="entry name" value="GAF"/>
    <property type="match status" value="1"/>
</dbReference>
<dbReference type="InterPro" id="IPR013655">
    <property type="entry name" value="PAS_fold_3"/>
</dbReference>
<evidence type="ECO:0000259" key="5">
    <source>
        <dbReference type="PROSITE" id="PS50887"/>
    </source>
</evidence>
<dbReference type="PROSITE" id="PS50112">
    <property type="entry name" value="PAS"/>
    <property type="match status" value="1"/>
</dbReference>
<accession>A0ABT3P247</accession>
<evidence type="ECO:0000259" key="3">
    <source>
        <dbReference type="PROSITE" id="PS50113"/>
    </source>
</evidence>
<dbReference type="InterPro" id="IPR035919">
    <property type="entry name" value="EAL_sf"/>
</dbReference>
<feature type="domain" description="GGDEF" evidence="5">
    <location>
        <begin position="489"/>
        <end position="622"/>
    </location>
</feature>
<evidence type="ECO:0000259" key="4">
    <source>
        <dbReference type="PROSITE" id="PS50883"/>
    </source>
</evidence>
<dbReference type="NCBIfam" id="TIGR00254">
    <property type="entry name" value="GGDEF"/>
    <property type="match status" value="1"/>
</dbReference>
<name>A0ABT3P247_9PROT</name>
<dbReference type="Pfam" id="PF00990">
    <property type="entry name" value="GGDEF"/>
    <property type="match status" value="1"/>
</dbReference>
<dbReference type="InterPro" id="IPR003018">
    <property type="entry name" value="GAF"/>
</dbReference>
<feature type="domain" description="PAS" evidence="2">
    <location>
        <begin position="206"/>
        <end position="272"/>
    </location>
</feature>
<dbReference type="Gene3D" id="3.20.20.450">
    <property type="entry name" value="EAL domain"/>
    <property type="match status" value="1"/>
</dbReference>
<dbReference type="CDD" id="cd01949">
    <property type="entry name" value="GGDEF"/>
    <property type="match status" value="1"/>
</dbReference>
<dbReference type="InterPro" id="IPR043128">
    <property type="entry name" value="Rev_trsase/Diguanyl_cyclase"/>
</dbReference>
<dbReference type="PROSITE" id="PS50113">
    <property type="entry name" value="PAC"/>
    <property type="match status" value="2"/>
</dbReference>
<dbReference type="PROSITE" id="PS50883">
    <property type="entry name" value="EAL"/>
    <property type="match status" value="1"/>
</dbReference>
<evidence type="ECO:0000313" key="7">
    <source>
        <dbReference type="Proteomes" id="UP001526430"/>
    </source>
</evidence>
<dbReference type="SMART" id="SM00086">
    <property type="entry name" value="PAC"/>
    <property type="match status" value="2"/>
</dbReference>
<dbReference type="PROSITE" id="PS50887">
    <property type="entry name" value="GGDEF"/>
    <property type="match status" value="1"/>
</dbReference>
<dbReference type="RefSeq" id="WP_301592774.1">
    <property type="nucleotide sequence ID" value="NZ_JAPFQI010000043.1"/>
</dbReference>
<dbReference type="PANTHER" id="PTHR44757">
    <property type="entry name" value="DIGUANYLATE CYCLASE DGCP"/>
    <property type="match status" value="1"/>
</dbReference>
<dbReference type="SUPFAM" id="SSF55785">
    <property type="entry name" value="PYP-like sensor domain (PAS domain)"/>
    <property type="match status" value="2"/>
</dbReference>
<keyword evidence="7" id="KW-1185">Reference proteome</keyword>
<dbReference type="Pfam" id="PF08448">
    <property type="entry name" value="PAS_4"/>
    <property type="match status" value="1"/>
</dbReference>
<dbReference type="InterPro" id="IPR029787">
    <property type="entry name" value="Nucleotide_cyclase"/>
</dbReference>
<dbReference type="SMART" id="SM00091">
    <property type="entry name" value="PAS"/>
    <property type="match status" value="2"/>
</dbReference>
<organism evidence="6 7">
    <name type="scientific">Sabulicella glaciei</name>
    <dbReference type="NCBI Taxonomy" id="2984948"/>
    <lineage>
        <taxon>Bacteria</taxon>
        <taxon>Pseudomonadati</taxon>
        <taxon>Pseudomonadota</taxon>
        <taxon>Alphaproteobacteria</taxon>
        <taxon>Acetobacterales</taxon>
        <taxon>Acetobacteraceae</taxon>
        <taxon>Sabulicella</taxon>
    </lineage>
</organism>
<dbReference type="NCBIfam" id="TIGR00229">
    <property type="entry name" value="sensory_box"/>
    <property type="match status" value="2"/>
</dbReference>
<dbReference type="EMBL" id="JAPFQI010000043">
    <property type="protein sequence ID" value="MCW8088492.1"/>
    <property type="molecule type" value="Genomic_DNA"/>
</dbReference>
<dbReference type="Pfam" id="PF01590">
    <property type="entry name" value="GAF"/>
    <property type="match status" value="1"/>
</dbReference>
<evidence type="ECO:0000259" key="2">
    <source>
        <dbReference type="PROSITE" id="PS50112"/>
    </source>
</evidence>
<dbReference type="SUPFAM" id="SSF55073">
    <property type="entry name" value="Nucleotide cyclase"/>
    <property type="match status" value="1"/>
</dbReference>
<dbReference type="InterPro" id="IPR029016">
    <property type="entry name" value="GAF-like_dom_sf"/>
</dbReference>
<feature type="region of interest" description="Disordered" evidence="1">
    <location>
        <begin position="172"/>
        <end position="196"/>
    </location>
</feature>
<dbReference type="SMART" id="SM00052">
    <property type="entry name" value="EAL"/>
    <property type="match status" value="1"/>
</dbReference>
<feature type="domain" description="EAL" evidence="4">
    <location>
        <begin position="631"/>
        <end position="881"/>
    </location>
</feature>
<dbReference type="SUPFAM" id="SSF141868">
    <property type="entry name" value="EAL domain-like"/>
    <property type="match status" value="1"/>
</dbReference>
<dbReference type="SUPFAM" id="SSF55781">
    <property type="entry name" value="GAF domain-like"/>
    <property type="match status" value="1"/>
</dbReference>
<protein>
    <submittedName>
        <fullName evidence="6">EAL domain-containing protein</fullName>
    </submittedName>
</protein>
<dbReference type="SMART" id="SM00267">
    <property type="entry name" value="GGDEF"/>
    <property type="match status" value="1"/>
</dbReference>
<feature type="domain" description="PAC" evidence="3">
    <location>
        <begin position="279"/>
        <end position="331"/>
    </location>
</feature>
<reference evidence="6 7" key="1">
    <citation type="submission" date="2022-10" db="EMBL/GenBank/DDBJ databases">
        <title>Roseococcus glaciei nov., sp. nov., isolated from glacier.</title>
        <authorList>
            <person name="Liu Q."/>
            <person name="Xin Y.-H."/>
        </authorList>
    </citation>
    <scope>NUCLEOTIDE SEQUENCE [LARGE SCALE GENOMIC DNA]</scope>
    <source>
        <strain evidence="6 7">MDT2-1-1</strain>
    </source>
</reference>
<dbReference type="InterPro" id="IPR001610">
    <property type="entry name" value="PAC"/>
</dbReference>
<dbReference type="Gene3D" id="3.30.450.40">
    <property type="match status" value="1"/>
</dbReference>
<dbReference type="CDD" id="cd00130">
    <property type="entry name" value="PAS"/>
    <property type="match status" value="2"/>
</dbReference>
<gene>
    <name evidence="6" type="ORF">OF850_23215</name>
</gene>
<proteinExistence type="predicted"/>
<dbReference type="InterPro" id="IPR000160">
    <property type="entry name" value="GGDEF_dom"/>
</dbReference>
<dbReference type="Proteomes" id="UP001526430">
    <property type="component" value="Unassembled WGS sequence"/>
</dbReference>
<feature type="domain" description="PAC" evidence="3">
    <location>
        <begin position="404"/>
        <end position="458"/>
    </location>
</feature>
<dbReference type="Pfam" id="PF00563">
    <property type="entry name" value="EAL"/>
    <property type="match status" value="1"/>
</dbReference>
<evidence type="ECO:0000256" key="1">
    <source>
        <dbReference type="SAM" id="MobiDB-lite"/>
    </source>
</evidence>
<dbReference type="InterPro" id="IPR052155">
    <property type="entry name" value="Biofilm_reg_signaling"/>
</dbReference>
<dbReference type="InterPro" id="IPR000014">
    <property type="entry name" value="PAS"/>
</dbReference>
<evidence type="ECO:0000313" key="6">
    <source>
        <dbReference type="EMBL" id="MCW8088492.1"/>
    </source>
</evidence>
<dbReference type="InterPro" id="IPR000700">
    <property type="entry name" value="PAS-assoc_C"/>
</dbReference>
<dbReference type="InterPro" id="IPR013656">
    <property type="entry name" value="PAS_4"/>
</dbReference>